<keyword evidence="3" id="KW-1185">Reference proteome</keyword>
<dbReference type="GO" id="GO:0030497">
    <property type="term" value="P:fatty acid elongation"/>
    <property type="evidence" value="ECO:0007669"/>
    <property type="project" value="TreeGrafter"/>
</dbReference>
<dbReference type="PRINTS" id="PR00080">
    <property type="entry name" value="SDRFAMILY"/>
</dbReference>
<dbReference type="Gene3D" id="3.40.50.720">
    <property type="entry name" value="NAD(P)-binding Rossmann-like Domain"/>
    <property type="match status" value="1"/>
</dbReference>
<reference evidence="2 3" key="1">
    <citation type="submission" date="2016-08" db="EMBL/GenBank/DDBJ databases">
        <authorList>
            <person name="Seilhamer J.J."/>
        </authorList>
    </citation>
    <scope>NUCLEOTIDE SEQUENCE [LARGE SCALE GENOMIC DNA]</scope>
    <source>
        <strain evidence="2 3">DX4</strain>
    </source>
</reference>
<evidence type="ECO:0000313" key="3">
    <source>
        <dbReference type="Proteomes" id="UP000094313"/>
    </source>
</evidence>
<dbReference type="EMBL" id="CP017141">
    <property type="protein sequence ID" value="AOM76916.1"/>
    <property type="molecule type" value="Genomic_DNA"/>
</dbReference>
<sequence length="248" mass="27398">MYNERLKDKIVIVTGGSGLIGKPIVAHMKQNGAVVINAEINVETDWIEGNYNCDVTDETSIAKLIDDVVGKFGRIDGLVNNAYPRTKDWGTKFEDIELKSWQQNVDMQMNAVFFICQKVLAQMKLQQSGAIVNISSIYGVVGNDFTIYEGYGGTSPAAYSAIKGGIINFSRYLSSYFGKDNIRINCVSPGGIKDAQHPSFIERYEYKSPLKRMGRPEEIAPAVTFLISDESSFITGHNLMVDGGWTAI</sequence>
<dbReference type="Pfam" id="PF13561">
    <property type="entry name" value="adh_short_C2"/>
    <property type="match status" value="1"/>
</dbReference>
<dbReference type="PANTHER" id="PTHR42760:SF40">
    <property type="entry name" value="3-OXOACYL-[ACYL-CARRIER-PROTEIN] REDUCTASE, CHLOROPLASTIC"/>
    <property type="match status" value="1"/>
</dbReference>
<dbReference type="PRINTS" id="PR00081">
    <property type="entry name" value="GDHRDH"/>
</dbReference>
<accession>A0A1D7QDZ0</accession>
<dbReference type="FunFam" id="3.40.50.720:FF:000084">
    <property type="entry name" value="Short-chain dehydrogenase reductase"/>
    <property type="match status" value="1"/>
</dbReference>
<evidence type="ECO:0000256" key="1">
    <source>
        <dbReference type="ARBA" id="ARBA00006484"/>
    </source>
</evidence>
<comment type="similarity">
    <text evidence="1">Belongs to the short-chain dehydrogenases/reductases (SDR) family.</text>
</comment>
<name>A0A1D7QDZ0_9SPHI</name>
<dbReference type="Proteomes" id="UP000094313">
    <property type="component" value="Chromosome"/>
</dbReference>
<gene>
    <name evidence="2" type="ORF">BFS30_06875</name>
</gene>
<dbReference type="InterPro" id="IPR036291">
    <property type="entry name" value="NAD(P)-bd_dom_sf"/>
</dbReference>
<dbReference type="PANTHER" id="PTHR42760">
    <property type="entry name" value="SHORT-CHAIN DEHYDROGENASES/REDUCTASES FAMILY MEMBER"/>
    <property type="match status" value="1"/>
</dbReference>
<dbReference type="OrthoDB" id="9788235at2"/>
<dbReference type="AlphaFoldDB" id="A0A1D7QDZ0"/>
<dbReference type="SUPFAM" id="SSF51735">
    <property type="entry name" value="NAD(P)-binding Rossmann-fold domains"/>
    <property type="match status" value="1"/>
</dbReference>
<dbReference type="KEGG" id="psty:BFS30_06875"/>
<dbReference type="GO" id="GO:0016616">
    <property type="term" value="F:oxidoreductase activity, acting on the CH-OH group of donors, NAD or NADP as acceptor"/>
    <property type="evidence" value="ECO:0007669"/>
    <property type="project" value="TreeGrafter"/>
</dbReference>
<proteinExistence type="inferred from homology"/>
<organism evidence="2 3">
    <name type="scientific">Pedobacter steynii</name>
    <dbReference type="NCBI Taxonomy" id="430522"/>
    <lineage>
        <taxon>Bacteria</taxon>
        <taxon>Pseudomonadati</taxon>
        <taxon>Bacteroidota</taxon>
        <taxon>Sphingobacteriia</taxon>
        <taxon>Sphingobacteriales</taxon>
        <taxon>Sphingobacteriaceae</taxon>
        <taxon>Pedobacter</taxon>
    </lineage>
</organism>
<dbReference type="InterPro" id="IPR002347">
    <property type="entry name" value="SDR_fam"/>
</dbReference>
<dbReference type="RefSeq" id="WP_069378609.1">
    <property type="nucleotide sequence ID" value="NZ_CP017141.1"/>
</dbReference>
<evidence type="ECO:0000313" key="2">
    <source>
        <dbReference type="EMBL" id="AOM76916.1"/>
    </source>
</evidence>
<protein>
    <submittedName>
        <fullName evidence="2">Short-chain dehydrogenase</fullName>
    </submittedName>
</protein>